<dbReference type="RefSeq" id="WP_167931783.1">
    <property type="nucleotide sequence ID" value="NZ_JAAVJB010000011.1"/>
</dbReference>
<proteinExistence type="predicted"/>
<accession>A0ABX1ALT9</accession>
<evidence type="ECO:0000313" key="3">
    <source>
        <dbReference type="EMBL" id="NJP65255.1"/>
    </source>
</evidence>
<gene>
    <name evidence="3" type="ORF">HCJ92_02885</name>
</gene>
<keyword evidence="4" id="KW-1185">Reference proteome</keyword>
<dbReference type="Pfam" id="PF00753">
    <property type="entry name" value="Lactamase_B"/>
    <property type="match status" value="1"/>
</dbReference>
<protein>
    <submittedName>
        <fullName evidence="3">MBL fold metallo-hydrolase</fullName>
    </submittedName>
</protein>
<feature type="domain" description="Metallo-beta-lactamase" evidence="2">
    <location>
        <begin position="21"/>
        <end position="211"/>
    </location>
</feature>
<dbReference type="EMBL" id="JAAVJB010000011">
    <property type="protein sequence ID" value="NJP65255.1"/>
    <property type="molecule type" value="Genomic_DNA"/>
</dbReference>
<evidence type="ECO:0000256" key="1">
    <source>
        <dbReference type="SAM" id="MobiDB-lite"/>
    </source>
</evidence>
<reference evidence="3 4" key="1">
    <citation type="submission" date="2020-03" db="EMBL/GenBank/DDBJ databases">
        <title>Draft genome of Streptomyces sp. ventii, isolated from the Axial Seamount in the Pacific Ocean, and resequencing of the two type strains Streptomyces lonarensis strain NCL 716 and Streptomyces bohaiensis strain 11A07.</title>
        <authorList>
            <person name="Loughran R.M."/>
            <person name="Pfannmuller K.M."/>
            <person name="Wasson B.J."/>
            <person name="Deadmond M.C."/>
            <person name="Paddock B.E."/>
            <person name="Koyack M.J."/>
            <person name="Gallegos D.A."/>
            <person name="Mitchell E.A."/>
            <person name="Ushijima B."/>
            <person name="Saw J.H."/>
            <person name="Mcphail K.L."/>
            <person name="Videau P."/>
        </authorList>
    </citation>
    <scope>NUCLEOTIDE SEQUENCE [LARGE SCALE GENOMIC DNA]</scope>
    <source>
        <strain evidence="4">5675061</strain>
    </source>
</reference>
<dbReference type="InterPro" id="IPR001279">
    <property type="entry name" value="Metallo-B-lactamas"/>
</dbReference>
<comment type="caution">
    <text evidence="3">The sequence shown here is derived from an EMBL/GenBank/DDBJ whole genome shotgun (WGS) entry which is preliminary data.</text>
</comment>
<feature type="region of interest" description="Disordered" evidence="1">
    <location>
        <begin position="229"/>
        <end position="251"/>
    </location>
</feature>
<dbReference type="InterPro" id="IPR050855">
    <property type="entry name" value="NDM-1-like"/>
</dbReference>
<dbReference type="CDD" id="cd16282">
    <property type="entry name" value="metallo-hydrolase-like_MBL-fold"/>
    <property type="match status" value="1"/>
</dbReference>
<evidence type="ECO:0000259" key="2">
    <source>
        <dbReference type="SMART" id="SM00849"/>
    </source>
</evidence>
<sequence length="251" mass="25655">MERTWEELAPGVVRCRLAGWDETVGAVAGDESVLMIDAGPDTATSAALLRELRALFTRPVRHLALTHLHFDHVLGAPAVLGATRYAATGARALLTPEGRSGLVSDATAHGAEGDGARRDAAALTAPDIEVDTSLTVELGGRSVVLASAGPGHTGADLVVHVPDAAVVFCGDLVEESGEPQAGPDAHPSRWAAALDGVLTLGGPSARYVPGHGAVVDAAFVRSQRDSLARRFGNDTPTGPGARQCPDTDGGA</sequence>
<evidence type="ECO:0000313" key="4">
    <source>
        <dbReference type="Proteomes" id="UP000746503"/>
    </source>
</evidence>
<dbReference type="InterPro" id="IPR036866">
    <property type="entry name" value="RibonucZ/Hydroxyglut_hydro"/>
</dbReference>
<dbReference type="Gene3D" id="3.60.15.10">
    <property type="entry name" value="Ribonuclease Z/Hydroxyacylglutathione hydrolase-like"/>
    <property type="match status" value="1"/>
</dbReference>
<dbReference type="Proteomes" id="UP000746503">
    <property type="component" value="Unassembled WGS sequence"/>
</dbReference>
<dbReference type="SMART" id="SM00849">
    <property type="entry name" value="Lactamase_B"/>
    <property type="match status" value="1"/>
</dbReference>
<dbReference type="PANTHER" id="PTHR42951:SF4">
    <property type="entry name" value="ACYL-COENZYME A THIOESTERASE MBLAC2"/>
    <property type="match status" value="1"/>
</dbReference>
<dbReference type="PANTHER" id="PTHR42951">
    <property type="entry name" value="METALLO-BETA-LACTAMASE DOMAIN-CONTAINING"/>
    <property type="match status" value="1"/>
</dbReference>
<name>A0ABX1ALT9_9ACTN</name>
<dbReference type="SUPFAM" id="SSF56281">
    <property type="entry name" value="Metallo-hydrolase/oxidoreductase"/>
    <property type="match status" value="1"/>
</dbReference>
<organism evidence="3 4">
    <name type="scientific">Streptomyces spiramenti</name>
    <dbReference type="NCBI Taxonomy" id="2720606"/>
    <lineage>
        <taxon>Bacteria</taxon>
        <taxon>Bacillati</taxon>
        <taxon>Actinomycetota</taxon>
        <taxon>Actinomycetes</taxon>
        <taxon>Kitasatosporales</taxon>
        <taxon>Streptomycetaceae</taxon>
        <taxon>Streptomyces</taxon>
    </lineage>
</organism>